<dbReference type="PANTHER" id="PTHR44591:SF19">
    <property type="entry name" value="TWO-COMPONENT RESPONSE REGULATOR-RELATED"/>
    <property type="match status" value="1"/>
</dbReference>
<organism evidence="4 5">
    <name type="scientific">Stieleria marina</name>
    <dbReference type="NCBI Taxonomy" id="1930275"/>
    <lineage>
        <taxon>Bacteria</taxon>
        <taxon>Pseudomonadati</taxon>
        <taxon>Planctomycetota</taxon>
        <taxon>Planctomycetia</taxon>
        <taxon>Pirellulales</taxon>
        <taxon>Pirellulaceae</taxon>
        <taxon>Stieleria</taxon>
    </lineage>
</organism>
<dbReference type="EMBL" id="CP036526">
    <property type="protein sequence ID" value="QDT12183.1"/>
    <property type="molecule type" value="Genomic_DNA"/>
</dbReference>
<proteinExistence type="predicted"/>
<dbReference type="SMART" id="SM00448">
    <property type="entry name" value="REC"/>
    <property type="match status" value="1"/>
</dbReference>
<dbReference type="GO" id="GO:0000160">
    <property type="term" value="P:phosphorelay signal transduction system"/>
    <property type="evidence" value="ECO:0007669"/>
    <property type="project" value="InterPro"/>
</dbReference>
<feature type="domain" description="Response regulatory" evidence="3">
    <location>
        <begin position="4"/>
        <end position="119"/>
    </location>
</feature>
<dbReference type="Gene3D" id="3.40.50.2300">
    <property type="match status" value="1"/>
</dbReference>
<dbReference type="InterPro" id="IPR050595">
    <property type="entry name" value="Bact_response_regulator"/>
</dbReference>
<keyword evidence="5" id="KW-1185">Reference proteome</keyword>
<dbReference type="AlphaFoldDB" id="A0A517NYJ4"/>
<dbReference type="InterPro" id="IPR001789">
    <property type="entry name" value="Sig_transdc_resp-reg_receiver"/>
</dbReference>
<dbReference type="InterPro" id="IPR011006">
    <property type="entry name" value="CheY-like_superfamily"/>
</dbReference>
<dbReference type="Proteomes" id="UP000319817">
    <property type="component" value="Chromosome"/>
</dbReference>
<protein>
    <submittedName>
        <fullName evidence="4">Hydrogenase transcriptional regulatory protein hupR1</fullName>
    </submittedName>
</protein>
<dbReference type="OrthoDB" id="9802066at2"/>
<reference evidence="4 5" key="1">
    <citation type="submission" date="2019-02" db="EMBL/GenBank/DDBJ databases">
        <title>Deep-cultivation of Planctomycetes and their phenomic and genomic characterization uncovers novel biology.</title>
        <authorList>
            <person name="Wiegand S."/>
            <person name="Jogler M."/>
            <person name="Boedeker C."/>
            <person name="Pinto D."/>
            <person name="Vollmers J."/>
            <person name="Rivas-Marin E."/>
            <person name="Kohn T."/>
            <person name="Peeters S.H."/>
            <person name="Heuer A."/>
            <person name="Rast P."/>
            <person name="Oberbeckmann S."/>
            <person name="Bunk B."/>
            <person name="Jeske O."/>
            <person name="Meyerdierks A."/>
            <person name="Storesund J.E."/>
            <person name="Kallscheuer N."/>
            <person name="Luecker S."/>
            <person name="Lage O.M."/>
            <person name="Pohl T."/>
            <person name="Merkel B.J."/>
            <person name="Hornburger P."/>
            <person name="Mueller R.-W."/>
            <person name="Bruemmer F."/>
            <person name="Labrenz M."/>
            <person name="Spormann A.M."/>
            <person name="Op den Camp H."/>
            <person name="Overmann J."/>
            <person name="Amann R."/>
            <person name="Jetten M.S.M."/>
            <person name="Mascher T."/>
            <person name="Medema M.H."/>
            <person name="Devos D.P."/>
            <person name="Kaster A.-K."/>
            <person name="Ovreas L."/>
            <person name="Rohde M."/>
            <person name="Galperin M.Y."/>
            <person name="Jogler C."/>
        </authorList>
    </citation>
    <scope>NUCLEOTIDE SEQUENCE [LARGE SCALE GENOMIC DNA]</scope>
    <source>
        <strain evidence="4 5">K23_9</strain>
    </source>
</reference>
<dbReference type="PANTHER" id="PTHR44591">
    <property type="entry name" value="STRESS RESPONSE REGULATOR PROTEIN 1"/>
    <property type="match status" value="1"/>
</dbReference>
<evidence type="ECO:0000259" key="3">
    <source>
        <dbReference type="PROSITE" id="PS50110"/>
    </source>
</evidence>
<gene>
    <name evidence="4" type="primary">hupR1_2</name>
    <name evidence="4" type="ORF">K239x_41920</name>
</gene>
<evidence type="ECO:0000256" key="1">
    <source>
        <dbReference type="ARBA" id="ARBA00022553"/>
    </source>
</evidence>
<dbReference type="RefSeq" id="WP_145419896.1">
    <property type="nucleotide sequence ID" value="NZ_CP036526.1"/>
</dbReference>
<dbReference type="Gene3D" id="1.10.3210.10">
    <property type="entry name" value="Hypothetical protein af1432"/>
    <property type="match status" value="1"/>
</dbReference>
<dbReference type="Pfam" id="PF00072">
    <property type="entry name" value="Response_reg"/>
    <property type="match status" value="1"/>
</dbReference>
<dbReference type="PROSITE" id="PS50110">
    <property type="entry name" value="RESPONSE_REGULATORY"/>
    <property type="match status" value="1"/>
</dbReference>
<keyword evidence="1 2" id="KW-0597">Phosphoprotein</keyword>
<dbReference type="SUPFAM" id="SSF52172">
    <property type="entry name" value="CheY-like"/>
    <property type="match status" value="1"/>
</dbReference>
<name>A0A517NYJ4_9BACT</name>
<accession>A0A517NYJ4</accession>
<dbReference type="CDD" id="cd17569">
    <property type="entry name" value="REC_HupR-like"/>
    <property type="match status" value="1"/>
</dbReference>
<dbReference type="Pfam" id="PF13487">
    <property type="entry name" value="HD_5"/>
    <property type="match status" value="1"/>
</dbReference>
<evidence type="ECO:0000256" key="2">
    <source>
        <dbReference type="PROSITE-ProRule" id="PRU00169"/>
    </source>
</evidence>
<evidence type="ECO:0000313" key="4">
    <source>
        <dbReference type="EMBL" id="QDT12183.1"/>
    </source>
</evidence>
<sequence>MSKKVLLVDDEPNVLSAFKRNLRKSYDLEIAVGGEAALQLIKENGPFAVIVSDMQMPEMSGVELLTKVRQINDQTVRVMLTGNADQKTAVDAVNEGEIFRFLSKPCPPDELAKVLDAGLEHYRLITAEAELLNKTLSGSVSMLTQVLSLAMPEAFGLTQEARTWAKEIAKEIGIGPLWQVEMAAMLMRVGCVSLPKDALDAYLSGSNLSGEHANLVAQTPKLGHSLISSIPRLETVASFVLAQNDPLTDSMPIAARILRAIGDYQLFRDAGSEGAFSRLRNAEVYDQAVVTALEKAVNRQGSGRDISLVELRDGMILSGNICDHAGRILVRSGMDVHQAMIQKLLLLQPTCGVQEPISVRLAEGDVTLVDAVTVAQEVSLNIFQEE</sequence>
<evidence type="ECO:0000313" key="5">
    <source>
        <dbReference type="Proteomes" id="UP000319817"/>
    </source>
</evidence>
<feature type="modified residue" description="4-aspartylphosphate" evidence="2">
    <location>
        <position position="53"/>
    </location>
</feature>